<evidence type="ECO:0000313" key="2">
    <source>
        <dbReference type="EMBL" id="KFE63331.1"/>
    </source>
</evidence>
<name>A0A085W6L8_9BACT</name>
<accession>A0A085W6L8</accession>
<dbReference type="EMBL" id="JMCB01000018">
    <property type="protein sequence ID" value="KFE63331.1"/>
    <property type="molecule type" value="Genomic_DNA"/>
</dbReference>
<proteinExistence type="predicted"/>
<protein>
    <submittedName>
        <fullName evidence="2">Uncharacterized protein</fullName>
    </submittedName>
</protein>
<feature type="region of interest" description="Disordered" evidence="1">
    <location>
        <begin position="1"/>
        <end position="41"/>
    </location>
</feature>
<evidence type="ECO:0000313" key="3">
    <source>
        <dbReference type="Proteomes" id="UP000028725"/>
    </source>
</evidence>
<dbReference type="AlphaFoldDB" id="A0A085W6L8"/>
<comment type="caution">
    <text evidence="2">The sequence shown here is derived from an EMBL/GenBank/DDBJ whole genome shotgun (WGS) entry which is preliminary data.</text>
</comment>
<dbReference type="Proteomes" id="UP000028725">
    <property type="component" value="Unassembled WGS sequence"/>
</dbReference>
<sequence length="41" mass="4281">MAAARALEHGPSLRNPGPSVLPSLEARPDPKSGLCDRVSRA</sequence>
<dbReference type="STRING" id="394096.DB31_2924"/>
<organism evidence="2 3">
    <name type="scientific">Hyalangium minutum</name>
    <dbReference type="NCBI Taxonomy" id="394096"/>
    <lineage>
        <taxon>Bacteria</taxon>
        <taxon>Pseudomonadati</taxon>
        <taxon>Myxococcota</taxon>
        <taxon>Myxococcia</taxon>
        <taxon>Myxococcales</taxon>
        <taxon>Cystobacterineae</taxon>
        <taxon>Archangiaceae</taxon>
        <taxon>Hyalangium</taxon>
    </lineage>
</organism>
<evidence type="ECO:0000256" key="1">
    <source>
        <dbReference type="SAM" id="MobiDB-lite"/>
    </source>
</evidence>
<gene>
    <name evidence="2" type="ORF">DB31_2924</name>
</gene>
<reference evidence="2 3" key="1">
    <citation type="submission" date="2014-04" db="EMBL/GenBank/DDBJ databases">
        <title>Genome assembly of Hyalangium minutum DSM 14724.</title>
        <authorList>
            <person name="Sharma G."/>
            <person name="Subramanian S."/>
        </authorList>
    </citation>
    <scope>NUCLEOTIDE SEQUENCE [LARGE SCALE GENOMIC DNA]</scope>
    <source>
        <strain evidence="2 3">DSM 14724</strain>
    </source>
</reference>
<keyword evidence="3" id="KW-1185">Reference proteome</keyword>